<dbReference type="EMBL" id="FJOG01000001">
    <property type="protein sequence ID" value="CZR51121.1"/>
    <property type="molecule type" value="Genomic_DNA"/>
</dbReference>
<organism evidence="3 4">
    <name type="scientific">Phialocephala subalpina</name>
    <dbReference type="NCBI Taxonomy" id="576137"/>
    <lineage>
        <taxon>Eukaryota</taxon>
        <taxon>Fungi</taxon>
        <taxon>Dikarya</taxon>
        <taxon>Ascomycota</taxon>
        <taxon>Pezizomycotina</taxon>
        <taxon>Leotiomycetes</taxon>
        <taxon>Helotiales</taxon>
        <taxon>Mollisiaceae</taxon>
        <taxon>Phialocephala</taxon>
        <taxon>Phialocephala fortinii species complex</taxon>
    </lineage>
</organism>
<gene>
    <name evidence="3" type="ORF">PAC_00996</name>
</gene>
<keyword evidence="4" id="KW-1185">Reference proteome</keyword>
<sequence>MTIISYHSTLFSDVASSLVAVDKTSSQILLSRGVAGAQSVSAPCSRSTSPTFVASIFESESIHIMTLGEAASGSRIDSLDGEASSFYRLGGQGTSEDGLTRAEVADKSTPDESTASTSPNPEKPKSPLASCLKRALAPDIEDEDFPRYPSKHARCEDEDDGEEPERGRTLERGLRFSNPLSRAESRSHREDPAIEIDVRPVEKRTISRSNTFFEDPNDPCAILEDALLEPCPPIPLSDPVSEVLSGSPSPRTGGGGRLRATSWVTPKRRFSSREFHPPARAVTTVFNNAQLQAPSPLLTLSPINITRTSTYASHIEVMTVSSSSSVSTIADDGVPDESPSSPPVPLATKLPTEIVQQIFRNLSPGDFNSARHSCRSWFIHSLNKSLLQIMMRRGGISNSAMADVLPTRAIDPKAPSNETWLMSKRLSRECALGPDWLGNGVPMASATGERPSAFVNVTSVDFTEVAVHYPGPDSAGTVFTISNCGRFLMAANGCLVHVYELNRRHRPKEGSFLKSAGHLLPVTSIICPRRVLACSMDTSSHRYAIAILLDGRMGLVCDITTITRHSPSAATTPASTTWRALPGSRASDQTFSESARMQGTSFLDRVSLNSSSSALHSERPSPDAPFVFPGIATTGASFAPVGDSEWQDVFQGDIPESSRTAGPSSRHTSLPRAFIVGRDGQLQDLATSQQEPEQASSSMRIEDGPRSLYRNLCSDDDPPRSVAICPQRRCVAFGCSSGIELHWVDALTGQDLNRWFPLTAPSDFLFFLPPRKSIDSAKKLRLISSAARPSERPAISERSFGSRTLTSPFWERFGWGVNHYVEGEDASSAQGILTRLRIDTGRTSMTGRMDCSDHYRAVPLSDGHHILFTDPATGLLCLGSDAPVGGPTKLLRKIWFKGPEGQGSPIVYSSGSDLSWGVRVVAGFGSGPEQSIWLFSVPKDVFTANQGTQPGSSTPAWFSSTSSREAQNTDWIKWWPDDGLQEWLNHVQDPVPGILPRSIWPVKIRGQKIGTCTGLVDLAIDSGPQMAIWAFIKGGIATVWKLDDGKYDGVKGIWVQRDGTVRESDRDGDVELLDVSLPSPSAVNPAPPFQQQSFDGTSTPASIVSSTRSERRHRIEWSQHMVRYDNDGDVIMDDLEDREASALVERESSEEISWEGAGGEVHYERGWWSHRVRMRDFVEDLTGIARIDVEIR</sequence>
<reference evidence="3 4" key="1">
    <citation type="submission" date="2016-03" db="EMBL/GenBank/DDBJ databases">
        <authorList>
            <person name="Ploux O."/>
        </authorList>
    </citation>
    <scope>NUCLEOTIDE SEQUENCE [LARGE SCALE GENOMIC DNA]</scope>
    <source>
        <strain evidence="3 4">UAMH 11012</strain>
    </source>
</reference>
<evidence type="ECO:0000256" key="1">
    <source>
        <dbReference type="SAM" id="MobiDB-lite"/>
    </source>
</evidence>
<dbReference type="Proteomes" id="UP000184330">
    <property type="component" value="Unassembled WGS sequence"/>
</dbReference>
<evidence type="ECO:0000313" key="3">
    <source>
        <dbReference type="EMBL" id="CZR51121.1"/>
    </source>
</evidence>
<name>A0A1L7WEC1_9HELO</name>
<feature type="domain" description="F-box" evidence="2">
    <location>
        <begin position="349"/>
        <end position="383"/>
    </location>
</feature>
<dbReference type="AlphaFoldDB" id="A0A1L7WEC1"/>
<feature type="region of interest" description="Disordered" evidence="1">
    <location>
        <begin position="240"/>
        <end position="259"/>
    </location>
</feature>
<dbReference type="OrthoDB" id="1689567at2759"/>
<protein>
    <recommendedName>
        <fullName evidence="2">F-box domain-containing protein</fullName>
    </recommendedName>
</protein>
<feature type="compositionally biased region" description="Basic and acidic residues" evidence="1">
    <location>
        <begin position="98"/>
        <end position="110"/>
    </location>
</feature>
<feature type="compositionally biased region" description="Low complexity" evidence="1">
    <location>
        <begin position="568"/>
        <end position="577"/>
    </location>
</feature>
<evidence type="ECO:0000313" key="4">
    <source>
        <dbReference type="Proteomes" id="UP000184330"/>
    </source>
</evidence>
<dbReference type="Pfam" id="PF12937">
    <property type="entry name" value="F-box-like"/>
    <property type="match status" value="1"/>
</dbReference>
<dbReference type="SUPFAM" id="SSF81383">
    <property type="entry name" value="F-box domain"/>
    <property type="match status" value="1"/>
</dbReference>
<feature type="region of interest" description="Disordered" evidence="1">
    <location>
        <begin position="568"/>
        <end position="593"/>
    </location>
</feature>
<feature type="compositionally biased region" description="Basic and acidic residues" evidence="1">
    <location>
        <begin position="164"/>
        <end position="174"/>
    </location>
</feature>
<evidence type="ECO:0000259" key="2">
    <source>
        <dbReference type="Pfam" id="PF12937"/>
    </source>
</evidence>
<proteinExistence type="predicted"/>
<dbReference type="InterPro" id="IPR001810">
    <property type="entry name" value="F-box_dom"/>
</dbReference>
<dbReference type="InterPro" id="IPR036047">
    <property type="entry name" value="F-box-like_dom_sf"/>
</dbReference>
<feature type="compositionally biased region" description="Polar residues" evidence="1">
    <location>
        <begin position="111"/>
        <end position="120"/>
    </location>
</feature>
<feature type="region of interest" description="Disordered" evidence="1">
    <location>
        <begin position="87"/>
        <end position="189"/>
    </location>
</feature>
<accession>A0A1L7WEC1</accession>